<dbReference type="EMBL" id="FLRE01000008">
    <property type="protein sequence ID" value="SBT30972.1"/>
    <property type="molecule type" value="Genomic_DNA"/>
</dbReference>
<dbReference type="Proteomes" id="UP000078550">
    <property type="component" value="Unassembled WGS sequence"/>
</dbReference>
<protein>
    <submittedName>
        <fullName evidence="2">Uncharacterized protein</fullName>
    </submittedName>
</protein>
<dbReference type="AlphaFoldDB" id="A0A1A8YHE8"/>
<accession>A0A1A8YHE8</accession>
<gene>
    <name evidence="2" type="ORF">POVWA2_001680</name>
</gene>
<reference evidence="3" key="1">
    <citation type="submission" date="2016-05" db="EMBL/GenBank/DDBJ databases">
        <authorList>
            <person name="Naeem Raeece"/>
        </authorList>
    </citation>
    <scope>NUCLEOTIDE SEQUENCE [LARGE SCALE GENOMIC DNA]</scope>
</reference>
<evidence type="ECO:0000313" key="2">
    <source>
        <dbReference type="EMBL" id="SBT30972.1"/>
    </source>
</evidence>
<name>A0A1A8YHE8_PLAOA</name>
<proteinExistence type="predicted"/>
<feature type="compositionally biased region" description="Basic and acidic residues" evidence="1">
    <location>
        <begin position="19"/>
        <end position="34"/>
    </location>
</feature>
<feature type="compositionally biased region" description="Basic residues" evidence="1">
    <location>
        <begin position="65"/>
        <end position="86"/>
    </location>
</feature>
<sequence>MVRGGVCQLGKKKKKKKKGEVGEASSRKVPEKGSTRFRKFNKKGESKDGHCAALRGTARIGTKYTNRRWGKKKKKKKKKRGHARME</sequence>
<organism evidence="2 3">
    <name type="scientific">Plasmodium ovale wallikeri</name>
    <dbReference type="NCBI Taxonomy" id="864142"/>
    <lineage>
        <taxon>Eukaryota</taxon>
        <taxon>Sar</taxon>
        <taxon>Alveolata</taxon>
        <taxon>Apicomplexa</taxon>
        <taxon>Aconoidasida</taxon>
        <taxon>Haemosporida</taxon>
        <taxon>Plasmodiidae</taxon>
        <taxon>Plasmodium</taxon>
        <taxon>Plasmodium (Plasmodium)</taxon>
    </lineage>
</organism>
<evidence type="ECO:0000256" key="1">
    <source>
        <dbReference type="SAM" id="MobiDB-lite"/>
    </source>
</evidence>
<evidence type="ECO:0000313" key="3">
    <source>
        <dbReference type="Proteomes" id="UP000078550"/>
    </source>
</evidence>
<feature type="region of interest" description="Disordered" evidence="1">
    <location>
        <begin position="1"/>
        <end position="86"/>
    </location>
</feature>